<reference evidence="1 2" key="1">
    <citation type="journal article" date="2020" name="bioRxiv">
        <title>Sequence and annotation of 42 cannabis genomes reveals extensive copy number variation in cannabinoid synthesis and pathogen resistance genes.</title>
        <authorList>
            <person name="Mckernan K.J."/>
            <person name="Helbert Y."/>
            <person name="Kane L.T."/>
            <person name="Ebling H."/>
            <person name="Zhang L."/>
            <person name="Liu B."/>
            <person name="Eaton Z."/>
            <person name="Mclaughlin S."/>
            <person name="Kingan S."/>
            <person name="Baybayan P."/>
            <person name="Concepcion G."/>
            <person name="Jordan M."/>
            <person name="Riva A."/>
            <person name="Barbazuk W."/>
            <person name="Harkins T."/>
        </authorList>
    </citation>
    <scope>NUCLEOTIDE SEQUENCE [LARGE SCALE GENOMIC DNA]</scope>
    <source>
        <strain evidence="2">cv. Jamaican Lion 4</strain>
        <tissue evidence="1">Leaf</tissue>
    </source>
</reference>
<evidence type="ECO:0000313" key="1">
    <source>
        <dbReference type="EMBL" id="KAF4372251.1"/>
    </source>
</evidence>
<dbReference type="InterPro" id="IPR004158">
    <property type="entry name" value="DUF247_pln"/>
</dbReference>
<dbReference type="PANTHER" id="PTHR31549:SF191">
    <property type="entry name" value="DUF247 DOMAIN PROTEIN"/>
    <property type="match status" value="1"/>
</dbReference>
<sequence>MNEPNITKIQSVANVMHQNEKSLDYYAPRVLAIGPIHHALDLKLLRSKQLKIILAAKFITRTENRWQDLLDLITKDIEDNNLIVDFFDEQFIHSYVFRWKLKELRISSGDAALICEDLFLLENQVPFQLLHCLMEKMDNVMKEEYCLDVINMFVSKNNIMAPVDSWSQAMNFKVVKLLKRAPIFPIHLLDALRSIIILGDNHDHDKVGESHDRNKGYLSFLGKNFMFSKHMLDMFENMQQDNKMSFRNVKELKLAGIKIKSSDSKNMRSVSFNSRWFGIGGYLSIPPINVDNSTARKLLNLVAYEVCLRDSSTKEACYLVTSYVNLMDLLIDNEEDVKALRKVGVLCHRLSSDYEVAHLFNSLGSNCVFLHNEEDAYIKIKKQIEKHCRKKLPKWTSEFRRNHCNSPWAMSYLFLLVTTYMTLKTFSSTIFSKSTNELLNFNAI</sequence>
<name>A0A7J6FNF0_CANSA</name>
<organism evidence="1 2">
    <name type="scientific">Cannabis sativa</name>
    <name type="common">Hemp</name>
    <name type="synonym">Marijuana</name>
    <dbReference type="NCBI Taxonomy" id="3483"/>
    <lineage>
        <taxon>Eukaryota</taxon>
        <taxon>Viridiplantae</taxon>
        <taxon>Streptophyta</taxon>
        <taxon>Embryophyta</taxon>
        <taxon>Tracheophyta</taxon>
        <taxon>Spermatophyta</taxon>
        <taxon>Magnoliopsida</taxon>
        <taxon>eudicotyledons</taxon>
        <taxon>Gunneridae</taxon>
        <taxon>Pentapetalae</taxon>
        <taxon>rosids</taxon>
        <taxon>fabids</taxon>
        <taxon>Rosales</taxon>
        <taxon>Cannabaceae</taxon>
        <taxon>Cannabis</taxon>
    </lineage>
</organism>
<comment type="caution">
    <text evidence="1">The sequence shown here is derived from an EMBL/GenBank/DDBJ whole genome shotgun (WGS) entry which is preliminary data.</text>
</comment>
<accession>A0A7J6FNF0</accession>
<keyword evidence="2" id="KW-1185">Reference proteome</keyword>
<protein>
    <submittedName>
        <fullName evidence="1">Uncharacterized protein</fullName>
    </submittedName>
</protein>
<evidence type="ECO:0000313" key="2">
    <source>
        <dbReference type="Proteomes" id="UP000583929"/>
    </source>
</evidence>
<dbReference type="Proteomes" id="UP000583929">
    <property type="component" value="Unassembled WGS sequence"/>
</dbReference>
<dbReference type="PANTHER" id="PTHR31549">
    <property type="entry name" value="PROTEIN, PUTATIVE (DUF247)-RELATED-RELATED"/>
    <property type="match status" value="1"/>
</dbReference>
<gene>
    <name evidence="1" type="ORF">G4B88_006995</name>
</gene>
<proteinExistence type="predicted"/>
<dbReference type="AlphaFoldDB" id="A0A7J6FNF0"/>
<dbReference type="Pfam" id="PF03140">
    <property type="entry name" value="DUF247"/>
    <property type="match status" value="1"/>
</dbReference>
<dbReference type="EMBL" id="JAATIQ010000188">
    <property type="protein sequence ID" value="KAF4372251.1"/>
    <property type="molecule type" value="Genomic_DNA"/>
</dbReference>